<evidence type="ECO:0000256" key="2">
    <source>
        <dbReference type="ARBA" id="ARBA00023127"/>
    </source>
</evidence>
<name>A0ABR2RGZ9_9ROSI</name>
<dbReference type="PROSITE" id="PS00292">
    <property type="entry name" value="CYCLINS"/>
    <property type="match status" value="1"/>
</dbReference>
<gene>
    <name evidence="6" type="ORF">V6N11_040151</name>
</gene>
<dbReference type="CDD" id="cd20543">
    <property type="entry name" value="CYCLIN_AtCycD-like_rpt1"/>
    <property type="match status" value="1"/>
</dbReference>
<sequence length="379" mass="42598">MAGSLNHPTLPNLYCNEAANEVVSWEADGDSERDEIATTFSSLDYENDSLSNLFDSEVDRMLESKLLSSRFHDLPNDIVRARQEAIQWMLKVHCFYRFRPEIAYLSINYMDRFLSARASPQGKGWPMQLLSVSCLSLAAKMEEASIPFLLDLQIIKPRFLFKPKTVQRMELLVMKTLQWRLRTITPFDFVHYFIAKISKSRPQNSLCHLFSSASDLVTSTCKAAIDSLDYPPSAIAAAVALWLTNHRVDQTLGRLHHRLNQGMVERIYKVIEGKRCSLEVMPASPTGVLEAALQGNCSQLATKNHCHISMDSKSWLYPPSSYRTSETYRDFNENVPGLQCDHTLTVIAVTKTCGPQLILYGGATAIEGGASSSVHEIII</sequence>
<dbReference type="InterPro" id="IPR006671">
    <property type="entry name" value="Cyclin_N"/>
</dbReference>
<evidence type="ECO:0000313" key="6">
    <source>
        <dbReference type="EMBL" id="KAK9012081.1"/>
    </source>
</evidence>
<keyword evidence="1" id="KW-0132">Cell division</keyword>
<dbReference type="EMBL" id="JBBPBN010000022">
    <property type="protein sequence ID" value="KAK9012081.1"/>
    <property type="molecule type" value="Genomic_DNA"/>
</dbReference>
<keyword evidence="2 4" id="KW-0195">Cyclin</keyword>
<evidence type="ECO:0000256" key="4">
    <source>
        <dbReference type="RuleBase" id="RU000383"/>
    </source>
</evidence>
<dbReference type="CDD" id="cd20544">
    <property type="entry name" value="CYCLIN_AtCycD-like_rpt2"/>
    <property type="match status" value="1"/>
</dbReference>
<keyword evidence="3" id="KW-0131">Cell cycle</keyword>
<dbReference type="Pfam" id="PF00134">
    <property type="entry name" value="Cyclin_N"/>
    <property type="match status" value="1"/>
</dbReference>
<dbReference type="InterPro" id="IPR036915">
    <property type="entry name" value="Cyclin-like_sf"/>
</dbReference>
<protein>
    <recommendedName>
        <fullName evidence="5">Cyclin-like domain-containing protein</fullName>
    </recommendedName>
</protein>
<feature type="domain" description="Cyclin-like" evidence="5">
    <location>
        <begin position="87"/>
        <end position="175"/>
    </location>
</feature>
<dbReference type="Gene3D" id="1.10.472.10">
    <property type="entry name" value="Cyclin-like"/>
    <property type="match status" value="2"/>
</dbReference>
<dbReference type="SMART" id="SM00385">
    <property type="entry name" value="CYCLIN"/>
    <property type="match status" value="1"/>
</dbReference>
<keyword evidence="7" id="KW-1185">Reference proteome</keyword>
<dbReference type="PANTHER" id="PTHR10177">
    <property type="entry name" value="CYCLINS"/>
    <property type="match status" value="1"/>
</dbReference>
<reference evidence="6 7" key="1">
    <citation type="journal article" date="2024" name="G3 (Bethesda)">
        <title>Genome assembly of Hibiscus sabdariffa L. provides insights into metabolisms of medicinal natural products.</title>
        <authorList>
            <person name="Kim T."/>
        </authorList>
    </citation>
    <scope>NUCLEOTIDE SEQUENCE [LARGE SCALE GENOMIC DNA]</scope>
    <source>
        <strain evidence="6">TK-2024</strain>
        <tissue evidence="6">Old leaves</tissue>
    </source>
</reference>
<dbReference type="InterPro" id="IPR048258">
    <property type="entry name" value="Cyclins_cyclin-box"/>
</dbReference>
<evidence type="ECO:0000313" key="7">
    <source>
        <dbReference type="Proteomes" id="UP001396334"/>
    </source>
</evidence>
<dbReference type="InterPro" id="IPR013763">
    <property type="entry name" value="Cyclin-like_dom"/>
</dbReference>
<evidence type="ECO:0000259" key="5">
    <source>
        <dbReference type="SMART" id="SM00385"/>
    </source>
</evidence>
<dbReference type="Proteomes" id="UP001396334">
    <property type="component" value="Unassembled WGS sequence"/>
</dbReference>
<dbReference type="InterPro" id="IPR039361">
    <property type="entry name" value="Cyclin"/>
</dbReference>
<evidence type="ECO:0000256" key="1">
    <source>
        <dbReference type="ARBA" id="ARBA00022618"/>
    </source>
</evidence>
<proteinExistence type="inferred from homology"/>
<dbReference type="SUPFAM" id="SSF47954">
    <property type="entry name" value="Cyclin-like"/>
    <property type="match status" value="1"/>
</dbReference>
<comment type="similarity">
    <text evidence="4">Belongs to the cyclin family.</text>
</comment>
<organism evidence="6 7">
    <name type="scientific">Hibiscus sabdariffa</name>
    <name type="common">roselle</name>
    <dbReference type="NCBI Taxonomy" id="183260"/>
    <lineage>
        <taxon>Eukaryota</taxon>
        <taxon>Viridiplantae</taxon>
        <taxon>Streptophyta</taxon>
        <taxon>Embryophyta</taxon>
        <taxon>Tracheophyta</taxon>
        <taxon>Spermatophyta</taxon>
        <taxon>Magnoliopsida</taxon>
        <taxon>eudicotyledons</taxon>
        <taxon>Gunneridae</taxon>
        <taxon>Pentapetalae</taxon>
        <taxon>rosids</taxon>
        <taxon>malvids</taxon>
        <taxon>Malvales</taxon>
        <taxon>Malvaceae</taxon>
        <taxon>Malvoideae</taxon>
        <taxon>Hibiscus</taxon>
    </lineage>
</organism>
<accession>A0ABR2RGZ9</accession>
<evidence type="ECO:0000256" key="3">
    <source>
        <dbReference type="ARBA" id="ARBA00023306"/>
    </source>
</evidence>
<comment type="caution">
    <text evidence="6">The sequence shown here is derived from an EMBL/GenBank/DDBJ whole genome shotgun (WGS) entry which is preliminary data.</text>
</comment>